<gene>
    <name evidence="5" type="ORF">M1843_20425</name>
</gene>
<organism evidence="5 6">
    <name type="scientific">Isoptericola peretonis</name>
    <dbReference type="NCBI Taxonomy" id="2918523"/>
    <lineage>
        <taxon>Bacteria</taxon>
        <taxon>Bacillati</taxon>
        <taxon>Actinomycetota</taxon>
        <taxon>Actinomycetes</taxon>
        <taxon>Micrococcales</taxon>
        <taxon>Promicromonosporaceae</taxon>
        <taxon>Isoptericola</taxon>
    </lineage>
</organism>
<feature type="transmembrane region" description="Helical" evidence="2">
    <location>
        <begin position="73"/>
        <end position="96"/>
    </location>
</feature>
<dbReference type="Proteomes" id="UP001651050">
    <property type="component" value="Unassembled WGS sequence"/>
</dbReference>
<sequence length="271" mass="28064">MSAPTPPPTGDSTPDPYAAPDAGSSGAVPGGPQVPPAPPTPYTQDAPYSPQPPYAGQPGYGYAPPRRTDGMSVAALVTGVLGLALIPLGLGIAGVVRTNDPARSGRGMAIAGIVLGALSTIAWTLVILLVAFAASSDEFREGFAEGAEEARAGAGMTLEISDCIAVPEDLTDVRNVEHLDCADPHDAEVVGVRELTEASYPGLAEVETRAEEFCYDAFAEYVGTEYDSSTLSMGYFYPTARSWLIGDRQISCWAEHADLSPLTGSVADSGL</sequence>
<evidence type="ECO:0000259" key="3">
    <source>
        <dbReference type="Pfam" id="PF13828"/>
    </source>
</evidence>
<dbReference type="Pfam" id="PF13828">
    <property type="entry name" value="DUF4190"/>
    <property type="match status" value="1"/>
</dbReference>
<evidence type="ECO:0000313" key="5">
    <source>
        <dbReference type="EMBL" id="MCK9796115.1"/>
    </source>
</evidence>
<keyword evidence="2" id="KW-1133">Transmembrane helix</keyword>
<evidence type="ECO:0000259" key="4">
    <source>
        <dbReference type="Pfam" id="PF13845"/>
    </source>
</evidence>
<feature type="domain" description="DUF4190" evidence="3">
    <location>
        <begin position="71"/>
        <end position="125"/>
    </location>
</feature>
<dbReference type="InterPro" id="IPR026004">
    <property type="entry name" value="Septum_form"/>
</dbReference>
<comment type="caution">
    <text evidence="5">The sequence shown here is derived from an EMBL/GenBank/DDBJ whole genome shotgun (WGS) entry which is preliminary data.</text>
</comment>
<keyword evidence="2" id="KW-0812">Transmembrane</keyword>
<name>A0ABT0J9F5_9MICO</name>
<evidence type="ECO:0000256" key="2">
    <source>
        <dbReference type="SAM" id="Phobius"/>
    </source>
</evidence>
<proteinExistence type="predicted"/>
<protein>
    <submittedName>
        <fullName evidence="5">Septum formation family protein</fullName>
    </submittedName>
</protein>
<feature type="transmembrane region" description="Helical" evidence="2">
    <location>
        <begin position="108"/>
        <end position="134"/>
    </location>
</feature>
<keyword evidence="2" id="KW-0472">Membrane</keyword>
<dbReference type="InterPro" id="IPR025241">
    <property type="entry name" value="DUF4190"/>
</dbReference>
<evidence type="ECO:0000256" key="1">
    <source>
        <dbReference type="SAM" id="MobiDB-lite"/>
    </source>
</evidence>
<feature type="domain" description="Septum formation-related" evidence="4">
    <location>
        <begin position="159"/>
        <end position="252"/>
    </location>
</feature>
<reference evidence="5 6" key="1">
    <citation type="submission" date="2022-02" db="EMBL/GenBank/DDBJ databases">
        <title>The car tank lid bacteriome: a reservoir of bacteria with potential in bioremediation of fuel.</title>
        <authorList>
            <person name="Vidal-Verdu A."/>
            <person name="Gomez-Martinez D."/>
            <person name="Latorre-Perez A."/>
            <person name="Pereto J."/>
            <person name="Porcar M."/>
        </authorList>
    </citation>
    <scope>NUCLEOTIDE SEQUENCE [LARGE SCALE GENOMIC DNA]</scope>
    <source>
        <strain evidence="5 6">4D.3</strain>
    </source>
</reference>
<dbReference type="RefSeq" id="WP_416345971.1">
    <property type="nucleotide sequence ID" value="NZ_JALQCY010000009.1"/>
</dbReference>
<feature type="compositionally biased region" description="Low complexity" evidence="1">
    <location>
        <begin position="10"/>
        <end position="31"/>
    </location>
</feature>
<dbReference type="Pfam" id="PF13845">
    <property type="entry name" value="Septum_form"/>
    <property type="match status" value="1"/>
</dbReference>
<evidence type="ECO:0000313" key="6">
    <source>
        <dbReference type="Proteomes" id="UP001651050"/>
    </source>
</evidence>
<feature type="region of interest" description="Disordered" evidence="1">
    <location>
        <begin position="1"/>
        <end position="63"/>
    </location>
</feature>
<dbReference type="EMBL" id="JALQCY010000009">
    <property type="protein sequence ID" value="MCK9796115.1"/>
    <property type="molecule type" value="Genomic_DNA"/>
</dbReference>
<accession>A0ABT0J9F5</accession>
<keyword evidence="6" id="KW-1185">Reference proteome</keyword>
<feature type="compositionally biased region" description="Pro residues" evidence="1">
    <location>
        <begin position="32"/>
        <end position="41"/>
    </location>
</feature>